<feature type="transmembrane region" description="Helical" evidence="7">
    <location>
        <begin position="730"/>
        <end position="753"/>
    </location>
</feature>
<evidence type="ECO:0000256" key="6">
    <source>
        <dbReference type="ARBA" id="ARBA00038076"/>
    </source>
</evidence>
<dbReference type="PANTHER" id="PTHR30572">
    <property type="entry name" value="MEMBRANE COMPONENT OF TRANSPORTER-RELATED"/>
    <property type="match status" value="1"/>
</dbReference>
<protein>
    <submittedName>
        <fullName evidence="10">ABC transporter permease</fullName>
    </submittedName>
</protein>
<accession>A0AAW6TYX0</accession>
<dbReference type="Pfam" id="PF12704">
    <property type="entry name" value="MacB_PCD"/>
    <property type="match status" value="2"/>
</dbReference>
<dbReference type="EMBL" id="JASCXX010000006">
    <property type="protein sequence ID" value="MDI6448728.1"/>
    <property type="molecule type" value="Genomic_DNA"/>
</dbReference>
<evidence type="ECO:0000313" key="10">
    <source>
        <dbReference type="EMBL" id="MDI6448728.1"/>
    </source>
</evidence>
<feature type="transmembrane region" description="Helical" evidence="7">
    <location>
        <begin position="417"/>
        <end position="440"/>
    </location>
</feature>
<evidence type="ECO:0000256" key="1">
    <source>
        <dbReference type="ARBA" id="ARBA00004651"/>
    </source>
</evidence>
<sequence>MATMWQDIRYGLRMLAKNPGFTVVVIVILAVGIGANTAVFSIVNAVMLRPLPYEDADRIVCMYNHSQWGDFPPPHGGFLLCREDNPVFGQMTACGPMRAEVSGIENARRVRATAVSSEFFSFVRAKPLLGRVFRAEEEQPGKDLVIVVSHSFWQNDLGGTDAAIGKTVGVDDKNYTVVGVMPRDFKPIFGEPTTFWIPLVFSVPDPALPLGYAVFVYARLKEGVTLEQARAFMPALAERFKRADPQGEDYNLAIQRPLDKQLEGKRTLPLLLLGAAGFILLIACSNVANLFLVRATIRQRELAMRAALGASRGRILRQMITEGLLLSAAGGAVGLLMTVWTLQGLVGLCPRDIPRLDETRVDLPVLAFTLGISVLTGLLFGAMPAWKASGTRMAEMLQEGVMRPTIGRRGRRVHSGLVVAQVGLSLILLIGAGLLIRSLIALQRLDLGFRPKNVLAMTVVLPADKYAEPARCQAFFEGLLPRVRALPHVRSAGLSLSELGLGFAGYAAARISIAGRDPVPTEEQDVALLSVVTPGFFQALGVPLLRGRTFTEEDLVTETSHIVIDEHLARRHFGDVNPIGRRIDFPDSHHIVIGVVDTVKDFEHLEQAYSTIYLPMTAEHWAEQVVFVVRSDGDPLRLVDAITAQAADLETDKITWRIETVEARLAGMLRPRRVNMILLSLFAGIALILAMVGVYGLLQYNATQQTRDMAIRMALGARKKDVLTAMVRQGLTLTLIGVVVGLAGAIALTRLLSSLLYGVTPTDPLTLTVVSLVLIAVALLASYLPARRAAKVDPMVALRYE</sequence>
<keyword evidence="5 7" id="KW-0472">Membrane</keyword>
<evidence type="ECO:0000259" key="9">
    <source>
        <dbReference type="Pfam" id="PF12704"/>
    </source>
</evidence>
<comment type="subcellular location">
    <subcellularLocation>
        <location evidence="1">Cell membrane</location>
        <topology evidence="1">Multi-pass membrane protein</topology>
    </subcellularLocation>
</comment>
<evidence type="ECO:0000256" key="4">
    <source>
        <dbReference type="ARBA" id="ARBA00022989"/>
    </source>
</evidence>
<evidence type="ECO:0000256" key="2">
    <source>
        <dbReference type="ARBA" id="ARBA00022475"/>
    </source>
</evidence>
<evidence type="ECO:0000256" key="5">
    <source>
        <dbReference type="ARBA" id="ARBA00023136"/>
    </source>
</evidence>
<dbReference type="AlphaFoldDB" id="A0AAW6TYX0"/>
<dbReference type="PANTHER" id="PTHR30572:SF4">
    <property type="entry name" value="ABC TRANSPORTER PERMEASE YTRF"/>
    <property type="match status" value="1"/>
</dbReference>
<feature type="transmembrane region" description="Helical" evidence="7">
    <location>
        <begin position="363"/>
        <end position="386"/>
    </location>
</feature>
<evidence type="ECO:0000259" key="8">
    <source>
        <dbReference type="Pfam" id="PF02687"/>
    </source>
</evidence>
<keyword evidence="3 7" id="KW-0812">Transmembrane</keyword>
<dbReference type="InterPro" id="IPR025857">
    <property type="entry name" value="MacB_PCD"/>
</dbReference>
<feature type="transmembrane region" description="Helical" evidence="7">
    <location>
        <begin position="324"/>
        <end position="343"/>
    </location>
</feature>
<proteinExistence type="inferred from homology"/>
<dbReference type="RefSeq" id="WP_349244137.1">
    <property type="nucleotide sequence ID" value="NZ_JASCXX010000006.1"/>
</dbReference>
<feature type="domain" description="ABC3 transporter permease C-terminal" evidence="8">
    <location>
        <begin position="681"/>
        <end position="794"/>
    </location>
</feature>
<feature type="transmembrane region" description="Helical" evidence="7">
    <location>
        <begin position="765"/>
        <end position="786"/>
    </location>
</feature>
<organism evidence="10 11">
    <name type="scientific">Anaerobaca lacustris</name>
    <dbReference type="NCBI Taxonomy" id="3044600"/>
    <lineage>
        <taxon>Bacteria</taxon>
        <taxon>Pseudomonadati</taxon>
        <taxon>Planctomycetota</taxon>
        <taxon>Phycisphaerae</taxon>
        <taxon>Sedimentisphaerales</taxon>
        <taxon>Anaerobacaceae</taxon>
        <taxon>Anaerobaca</taxon>
    </lineage>
</organism>
<evidence type="ECO:0000256" key="3">
    <source>
        <dbReference type="ARBA" id="ARBA00022692"/>
    </source>
</evidence>
<evidence type="ECO:0000313" key="11">
    <source>
        <dbReference type="Proteomes" id="UP001431776"/>
    </source>
</evidence>
<dbReference type="Pfam" id="PF02687">
    <property type="entry name" value="FtsX"/>
    <property type="match status" value="2"/>
</dbReference>
<dbReference type="InterPro" id="IPR017800">
    <property type="entry name" value="ADOP"/>
</dbReference>
<name>A0AAW6TYX0_9BACT</name>
<feature type="domain" description="MacB-like periplasmic core" evidence="9">
    <location>
        <begin position="523"/>
        <end position="644"/>
    </location>
</feature>
<dbReference type="GO" id="GO:0005886">
    <property type="term" value="C:plasma membrane"/>
    <property type="evidence" value="ECO:0007669"/>
    <property type="project" value="UniProtKB-SubCell"/>
</dbReference>
<feature type="domain" description="MacB-like periplasmic core" evidence="9">
    <location>
        <begin position="22"/>
        <end position="231"/>
    </location>
</feature>
<evidence type="ECO:0000256" key="7">
    <source>
        <dbReference type="SAM" id="Phobius"/>
    </source>
</evidence>
<dbReference type="NCBIfam" id="TIGR03434">
    <property type="entry name" value="ADOP"/>
    <property type="match status" value="1"/>
</dbReference>
<dbReference type="Proteomes" id="UP001431776">
    <property type="component" value="Unassembled WGS sequence"/>
</dbReference>
<feature type="domain" description="ABC3 transporter permease C-terminal" evidence="8">
    <location>
        <begin position="275"/>
        <end position="388"/>
    </location>
</feature>
<reference evidence="10" key="1">
    <citation type="submission" date="2023-05" db="EMBL/GenBank/DDBJ databases">
        <title>Anaerotaeda fermentans gen. nov., sp. nov., a novel anaerobic planctomycete of the new family within the order Sedimentisphaerales isolated from Taman Peninsula, Russia.</title>
        <authorList>
            <person name="Khomyakova M.A."/>
            <person name="Merkel A.Y."/>
            <person name="Slobodkin A.I."/>
        </authorList>
    </citation>
    <scope>NUCLEOTIDE SEQUENCE</scope>
    <source>
        <strain evidence="10">M17dextr</strain>
    </source>
</reference>
<keyword evidence="2" id="KW-1003">Cell membrane</keyword>
<comment type="caution">
    <text evidence="10">The sequence shown here is derived from an EMBL/GenBank/DDBJ whole genome shotgun (WGS) entry which is preliminary data.</text>
</comment>
<keyword evidence="4 7" id="KW-1133">Transmembrane helix</keyword>
<dbReference type="GO" id="GO:0022857">
    <property type="term" value="F:transmembrane transporter activity"/>
    <property type="evidence" value="ECO:0007669"/>
    <property type="project" value="TreeGrafter"/>
</dbReference>
<feature type="transmembrane region" description="Helical" evidence="7">
    <location>
        <begin position="270"/>
        <end position="292"/>
    </location>
</feature>
<gene>
    <name evidence="10" type="ORF">QJ522_06700</name>
</gene>
<feature type="transmembrane region" description="Helical" evidence="7">
    <location>
        <begin position="21"/>
        <end position="43"/>
    </location>
</feature>
<comment type="similarity">
    <text evidence="6">Belongs to the ABC-4 integral membrane protein family.</text>
</comment>
<dbReference type="InterPro" id="IPR003838">
    <property type="entry name" value="ABC3_permease_C"/>
</dbReference>
<dbReference type="InterPro" id="IPR050250">
    <property type="entry name" value="Macrolide_Exporter_MacB"/>
</dbReference>
<keyword evidence="11" id="KW-1185">Reference proteome</keyword>
<feature type="transmembrane region" description="Helical" evidence="7">
    <location>
        <begin position="676"/>
        <end position="698"/>
    </location>
</feature>